<name>A0AAV4MN26_9ARAC</name>
<dbReference type="EMBL" id="BPLQ01000639">
    <property type="protein sequence ID" value="GIX73682.1"/>
    <property type="molecule type" value="Genomic_DNA"/>
</dbReference>
<evidence type="ECO:0000313" key="2">
    <source>
        <dbReference type="Proteomes" id="UP001054837"/>
    </source>
</evidence>
<protein>
    <submittedName>
        <fullName evidence="1">Uncharacterized protein</fullName>
    </submittedName>
</protein>
<organism evidence="1 2">
    <name type="scientific">Caerostris darwini</name>
    <dbReference type="NCBI Taxonomy" id="1538125"/>
    <lineage>
        <taxon>Eukaryota</taxon>
        <taxon>Metazoa</taxon>
        <taxon>Ecdysozoa</taxon>
        <taxon>Arthropoda</taxon>
        <taxon>Chelicerata</taxon>
        <taxon>Arachnida</taxon>
        <taxon>Araneae</taxon>
        <taxon>Araneomorphae</taxon>
        <taxon>Entelegynae</taxon>
        <taxon>Araneoidea</taxon>
        <taxon>Araneidae</taxon>
        <taxon>Caerostris</taxon>
    </lineage>
</organism>
<dbReference type="Proteomes" id="UP001054837">
    <property type="component" value="Unassembled WGS sequence"/>
</dbReference>
<proteinExistence type="predicted"/>
<accession>A0AAV4MN26</accession>
<comment type="caution">
    <text evidence="1">The sequence shown here is derived from an EMBL/GenBank/DDBJ whole genome shotgun (WGS) entry which is preliminary data.</text>
</comment>
<sequence>MIMLLPSFHAALPMHPMARKLSLRSNGAHEGLHIRSCRFHSFENQLEDYWRFFECNLFSPALSLSSVFYPSVFLDGAFCFLARVHSHPGVAVHKEIIQISLETRLFCSFYRRRQCLWCGGSKGFRYFHCGVQW</sequence>
<reference evidence="1 2" key="1">
    <citation type="submission" date="2021-06" db="EMBL/GenBank/DDBJ databases">
        <title>Caerostris darwini draft genome.</title>
        <authorList>
            <person name="Kono N."/>
            <person name="Arakawa K."/>
        </authorList>
    </citation>
    <scope>NUCLEOTIDE SEQUENCE [LARGE SCALE GENOMIC DNA]</scope>
</reference>
<keyword evidence="2" id="KW-1185">Reference proteome</keyword>
<gene>
    <name evidence="1" type="ORF">CDAR_282461</name>
</gene>
<evidence type="ECO:0000313" key="1">
    <source>
        <dbReference type="EMBL" id="GIX73682.1"/>
    </source>
</evidence>
<dbReference type="AlphaFoldDB" id="A0AAV4MN26"/>